<evidence type="ECO:0000313" key="2">
    <source>
        <dbReference type="Proteomes" id="UP001208689"/>
    </source>
</evidence>
<organism evidence="1 2">
    <name type="scientific">Candidatus Lokiarchaeum ossiferum</name>
    <dbReference type="NCBI Taxonomy" id="2951803"/>
    <lineage>
        <taxon>Archaea</taxon>
        <taxon>Promethearchaeati</taxon>
        <taxon>Promethearchaeota</taxon>
        <taxon>Promethearchaeia</taxon>
        <taxon>Promethearchaeales</taxon>
        <taxon>Promethearchaeaceae</taxon>
        <taxon>Candidatus Lokiarchaeum</taxon>
    </lineage>
</organism>
<evidence type="ECO:0000313" key="1">
    <source>
        <dbReference type="EMBL" id="UYP46874.1"/>
    </source>
</evidence>
<dbReference type="Proteomes" id="UP001208689">
    <property type="component" value="Chromosome"/>
</dbReference>
<proteinExistence type="predicted"/>
<accession>A0ABY6HWN8</accession>
<keyword evidence="2" id="KW-1185">Reference proteome</keyword>
<protein>
    <recommendedName>
        <fullName evidence="3">TIGR04076 family protein</fullName>
    </recommendedName>
</protein>
<sequence length="103" mass="11618">MSQIKITVVKKFSPKDVIGEDFIRADGRPIPICWLEEGSEFLVDESGDMPKDFCHHAWYGLYKSVNILQCGGGFPTWTGKDMIYTACPDGIRPVCFKVERIST</sequence>
<evidence type="ECO:0008006" key="3">
    <source>
        <dbReference type="Google" id="ProtNLM"/>
    </source>
</evidence>
<reference evidence="1" key="1">
    <citation type="submission" date="2022-09" db="EMBL/GenBank/DDBJ databases">
        <title>Actin cytoskeleton and complex cell architecture in an #Asgard archaeon.</title>
        <authorList>
            <person name="Ponce Toledo R.I."/>
            <person name="Schleper C."/>
            <person name="Rodrigues Oliveira T."/>
            <person name="Wollweber F."/>
            <person name="Xu J."/>
            <person name="Rittmann S."/>
            <person name="Klingl A."/>
            <person name="Pilhofer M."/>
        </authorList>
    </citation>
    <scope>NUCLEOTIDE SEQUENCE</scope>
    <source>
        <strain evidence="1">B-35</strain>
    </source>
</reference>
<dbReference type="InterPro" id="IPR023811">
    <property type="entry name" value="CHP04076"/>
</dbReference>
<dbReference type="EMBL" id="CP104013">
    <property type="protein sequence ID" value="UYP46874.1"/>
    <property type="molecule type" value="Genomic_DNA"/>
</dbReference>
<gene>
    <name evidence="1" type="ORF">NEF87_003159</name>
</gene>
<name>A0ABY6HWN8_9ARCH</name>
<dbReference type="NCBIfam" id="TIGR04076">
    <property type="entry name" value="TIGR04076 family protein"/>
    <property type="match status" value="1"/>
</dbReference>